<sequence length="357" mass="36356">MPRWKALPDELDPQIREFASQLRRLVDRSGLSVSAVADRTGYSRTSWERYLNGRLLAPRGAVAALAEVTGTDIDHLTTMWELADRAWSRSEMRHDRTMEVRRVSRARAALGTAEEAGAGAATEAGAAGAGPREPAPDEPTDLLRDEPRDPPRHPLPAAPPVRPLAPPPAPPPGSPPAPPARAAGAPAGGRGRRRVLTALAAGVGLLLVAVAVVLLVDPGGAGDDGDGRTAPPSSRAPTTAPGTPLPAGVKCAGAGCAGRDPETMGCGGEFATTVSRARVGPARVEVRHSVTCRAAWARLTGAAPGDTVRVTAKGIGGQEALVDADGDAYTPMVAVAAADDARACATLKGGAVGCTGG</sequence>
<feature type="compositionally biased region" description="Low complexity" evidence="1">
    <location>
        <begin position="111"/>
        <end position="132"/>
    </location>
</feature>
<evidence type="ECO:0000256" key="1">
    <source>
        <dbReference type="SAM" id="MobiDB-lite"/>
    </source>
</evidence>
<evidence type="ECO:0000256" key="2">
    <source>
        <dbReference type="SAM" id="Phobius"/>
    </source>
</evidence>
<feature type="compositionally biased region" description="Pro residues" evidence="1">
    <location>
        <begin position="153"/>
        <end position="179"/>
    </location>
</feature>
<keyword evidence="2" id="KW-0472">Membrane</keyword>
<feature type="compositionally biased region" description="Basic and acidic residues" evidence="1">
    <location>
        <begin position="141"/>
        <end position="152"/>
    </location>
</feature>
<evidence type="ECO:0000313" key="5">
    <source>
        <dbReference type="Proteomes" id="UP001301731"/>
    </source>
</evidence>
<feature type="region of interest" description="Disordered" evidence="1">
    <location>
        <begin position="221"/>
        <end position="246"/>
    </location>
</feature>
<evidence type="ECO:0000259" key="3">
    <source>
        <dbReference type="PROSITE" id="PS50943"/>
    </source>
</evidence>
<reference evidence="4 5" key="1">
    <citation type="submission" date="2023-10" db="EMBL/GenBank/DDBJ databases">
        <title>The genome sequence of Streptomyces sp. HUAS YS2.</title>
        <authorList>
            <person name="Mo P."/>
        </authorList>
    </citation>
    <scope>NUCLEOTIDE SEQUENCE [LARGE SCALE GENOMIC DNA]</scope>
    <source>
        <strain evidence="4 5">HUAS YS2</strain>
    </source>
</reference>
<gene>
    <name evidence="4" type="ORF">R2D22_14635</name>
</gene>
<dbReference type="PROSITE" id="PS50943">
    <property type="entry name" value="HTH_CROC1"/>
    <property type="match status" value="1"/>
</dbReference>
<dbReference type="SMART" id="SM00530">
    <property type="entry name" value="HTH_XRE"/>
    <property type="match status" value="1"/>
</dbReference>
<dbReference type="CDD" id="cd00093">
    <property type="entry name" value="HTH_XRE"/>
    <property type="match status" value="1"/>
</dbReference>
<organism evidence="4 5">
    <name type="scientific">Streptomyces solicathayae</name>
    <dbReference type="NCBI Taxonomy" id="3081768"/>
    <lineage>
        <taxon>Bacteria</taxon>
        <taxon>Bacillati</taxon>
        <taxon>Actinomycetota</taxon>
        <taxon>Actinomycetes</taxon>
        <taxon>Kitasatosporales</taxon>
        <taxon>Streptomycetaceae</taxon>
        <taxon>Streptomyces</taxon>
    </lineage>
</organism>
<dbReference type="InterPro" id="IPR010982">
    <property type="entry name" value="Lambda_DNA-bd_dom_sf"/>
</dbReference>
<dbReference type="SUPFAM" id="SSF47413">
    <property type="entry name" value="lambda repressor-like DNA-binding domains"/>
    <property type="match status" value="1"/>
</dbReference>
<feature type="region of interest" description="Disordered" evidence="1">
    <location>
        <begin position="111"/>
        <end position="189"/>
    </location>
</feature>
<proteinExistence type="predicted"/>
<dbReference type="Pfam" id="PF10901">
    <property type="entry name" value="DUF2690"/>
    <property type="match status" value="1"/>
</dbReference>
<keyword evidence="5" id="KW-1185">Reference proteome</keyword>
<feature type="domain" description="HTH cro/C1-type" evidence="3">
    <location>
        <begin position="22"/>
        <end position="76"/>
    </location>
</feature>
<dbReference type="InterPro" id="IPR001387">
    <property type="entry name" value="Cro/C1-type_HTH"/>
</dbReference>
<keyword evidence="2" id="KW-0812">Transmembrane</keyword>
<dbReference type="RefSeq" id="WP_318103635.1">
    <property type="nucleotide sequence ID" value="NZ_CP137573.1"/>
</dbReference>
<dbReference type="Proteomes" id="UP001301731">
    <property type="component" value="Chromosome"/>
</dbReference>
<dbReference type="Pfam" id="PF13560">
    <property type="entry name" value="HTH_31"/>
    <property type="match status" value="1"/>
</dbReference>
<protein>
    <submittedName>
        <fullName evidence="4">DUF2690 domain-containing protein</fullName>
    </submittedName>
</protein>
<dbReference type="Gene3D" id="1.10.260.40">
    <property type="entry name" value="lambda repressor-like DNA-binding domains"/>
    <property type="match status" value="1"/>
</dbReference>
<feature type="transmembrane region" description="Helical" evidence="2">
    <location>
        <begin position="195"/>
        <end position="216"/>
    </location>
</feature>
<keyword evidence="2" id="KW-1133">Transmembrane helix</keyword>
<feature type="compositionally biased region" description="Low complexity" evidence="1">
    <location>
        <begin position="228"/>
        <end position="246"/>
    </location>
</feature>
<dbReference type="EMBL" id="CP137573">
    <property type="protein sequence ID" value="WOX22567.1"/>
    <property type="molecule type" value="Genomic_DNA"/>
</dbReference>
<dbReference type="InterPro" id="IPR021224">
    <property type="entry name" value="DUF2690"/>
</dbReference>
<accession>A0ABZ0LT68</accession>
<name>A0ABZ0LT68_9ACTN</name>
<evidence type="ECO:0000313" key="4">
    <source>
        <dbReference type="EMBL" id="WOX22567.1"/>
    </source>
</evidence>